<proteinExistence type="predicted"/>
<dbReference type="Proteomes" id="UP001596230">
    <property type="component" value="Unassembled WGS sequence"/>
</dbReference>
<accession>A0ABW1VZR5</accession>
<evidence type="ECO:0000313" key="2">
    <source>
        <dbReference type="EMBL" id="MFC6379222.1"/>
    </source>
</evidence>
<keyword evidence="1" id="KW-0472">Membrane</keyword>
<feature type="transmembrane region" description="Helical" evidence="1">
    <location>
        <begin position="70"/>
        <end position="89"/>
    </location>
</feature>
<dbReference type="EMBL" id="JBHSUB010000015">
    <property type="protein sequence ID" value="MFC6379222.1"/>
    <property type="molecule type" value="Genomic_DNA"/>
</dbReference>
<feature type="transmembrane region" description="Helical" evidence="1">
    <location>
        <begin position="44"/>
        <end position="64"/>
    </location>
</feature>
<sequence>MHTIMKRVGYAGIVFSGLGSINTIYKSCSSGRENECKKITFTEIGSFSLGVAGGFLPIPLYVALSFSPVGIIACSVIISLAGSTVGSMFGKYIGNKIYEVTNDQ</sequence>
<keyword evidence="3" id="KW-1185">Reference proteome</keyword>
<gene>
    <name evidence="2" type="ORF">ACFP9W_14290</name>
</gene>
<organism evidence="2 3">
    <name type="scientific">Tatumella terrea</name>
    <dbReference type="NCBI Taxonomy" id="419007"/>
    <lineage>
        <taxon>Bacteria</taxon>
        <taxon>Pseudomonadati</taxon>
        <taxon>Pseudomonadota</taxon>
        <taxon>Gammaproteobacteria</taxon>
        <taxon>Enterobacterales</taxon>
        <taxon>Erwiniaceae</taxon>
        <taxon>Tatumella</taxon>
    </lineage>
</organism>
<keyword evidence="1" id="KW-1133">Transmembrane helix</keyword>
<evidence type="ECO:0000313" key="3">
    <source>
        <dbReference type="Proteomes" id="UP001596230"/>
    </source>
</evidence>
<name>A0ABW1VZR5_9GAMM</name>
<keyword evidence="1" id="KW-0812">Transmembrane</keyword>
<protein>
    <submittedName>
        <fullName evidence="2">Uncharacterized protein</fullName>
    </submittedName>
</protein>
<reference evidence="3" key="1">
    <citation type="journal article" date="2019" name="Int. J. Syst. Evol. Microbiol.">
        <title>The Global Catalogue of Microorganisms (GCM) 10K type strain sequencing project: providing services to taxonomists for standard genome sequencing and annotation.</title>
        <authorList>
            <consortium name="The Broad Institute Genomics Platform"/>
            <consortium name="The Broad Institute Genome Sequencing Center for Infectious Disease"/>
            <person name="Wu L."/>
            <person name="Ma J."/>
        </authorList>
    </citation>
    <scope>NUCLEOTIDE SEQUENCE [LARGE SCALE GENOMIC DNA]</scope>
    <source>
        <strain evidence="3">CGMCC 1.18518</strain>
    </source>
</reference>
<evidence type="ECO:0000256" key="1">
    <source>
        <dbReference type="SAM" id="Phobius"/>
    </source>
</evidence>
<comment type="caution">
    <text evidence="2">The sequence shown here is derived from an EMBL/GenBank/DDBJ whole genome shotgun (WGS) entry which is preliminary data.</text>
</comment>
<dbReference type="RefSeq" id="WP_385953254.1">
    <property type="nucleotide sequence ID" value="NZ_JBHSUB010000015.1"/>
</dbReference>